<dbReference type="SMART" id="SM00493">
    <property type="entry name" value="TOPRIM"/>
    <property type="match status" value="1"/>
</dbReference>
<keyword evidence="11 12" id="KW-0804">Transcription</keyword>
<dbReference type="EC" id="2.7.7.101" evidence="12"/>
<dbReference type="SUPFAM" id="SSF56731">
    <property type="entry name" value="DNA primase core"/>
    <property type="match status" value="1"/>
</dbReference>
<keyword evidence="2 12" id="KW-0639">Primosome</keyword>
<keyword evidence="6 12" id="KW-0479">Metal-binding</keyword>
<comment type="catalytic activity">
    <reaction evidence="12">
        <text>ssDNA + n NTP = ssDNA/pppN(pN)n-1 hybrid + (n-1) diphosphate.</text>
        <dbReference type="EC" id="2.7.7.101"/>
    </reaction>
</comment>
<dbReference type="InterPro" id="IPR006295">
    <property type="entry name" value="DNA_primase_DnaG"/>
</dbReference>
<evidence type="ECO:0000256" key="12">
    <source>
        <dbReference type="HAMAP-Rule" id="MF_00974"/>
    </source>
</evidence>
<keyword evidence="9" id="KW-0460">Magnesium</keyword>
<dbReference type="Gene3D" id="3.90.580.10">
    <property type="entry name" value="Zinc finger, CHC2-type domain"/>
    <property type="match status" value="1"/>
</dbReference>
<proteinExistence type="inferred from homology"/>
<organism evidence="16 17">
    <name type="scientific">Copranaerobaculum intestinale</name>
    <dbReference type="NCBI Taxonomy" id="2692629"/>
    <lineage>
        <taxon>Bacteria</taxon>
        <taxon>Bacillati</taxon>
        <taxon>Bacillota</taxon>
        <taxon>Erysipelotrichia</taxon>
        <taxon>Erysipelotrichales</taxon>
        <taxon>Erysipelotrichaceae</taxon>
        <taxon>Copranaerobaculum</taxon>
    </lineage>
</organism>
<dbReference type="SMART" id="SM00400">
    <property type="entry name" value="ZnF_CHCC"/>
    <property type="match status" value="1"/>
</dbReference>
<feature type="zinc finger region" description="CHC2-type" evidence="12 14">
    <location>
        <begin position="39"/>
        <end position="63"/>
    </location>
</feature>
<dbReference type="InterPro" id="IPR037068">
    <property type="entry name" value="DNA_primase_core_N_sf"/>
</dbReference>
<dbReference type="Pfam" id="PF01807">
    <property type="entry name" value="Zn_ribbon_DnaG"/>
    <property type="match status" value="1"/>
</dbReference>
<keyword evidence="7 12" id="KW-0863">Zinc-finger</keyword>
<keyword evidence="1 12" id="KW-0240">DNA-directed RNA polymerase</keyword>
<comment type="function">
    <text evidence="12 13">RNA polymerase that catalyzes the synthesis of short RNA molecules used as primers for DNA polymerase during DNA replication.</text>
</comment>
<dbReference type="Gene3D" id="3.40.1360.10">
    <property type="match status" value="1"/>
</dbReference>
<dbReference type="Pfam" id="PF08275">
    <property type="entry name" value="DNAG_N"/>
    <property type="match status" value="1"/>
</dbReference>
<dbReference type="InterPro" id="IPR030846">
    <property type="entry name" value="DnaG_bac"/>
</dbReference>
<dbReference type="InterPro" id="IPR013264">
    <property type="entry name" value="DNAG_N"/>
</dbReference>
<evidence type="ECO:0000256" key="4">
    <source>
        <dbReference type="ARBA" id="ARBA00022695"/>
    </source>
</evidence>
<evidence type="ECO:0000256" key="2">
    <source>
        <dbReference type="ARBA" id="ARBA00022515"/>
    </source>
</evidence>
<keyword evidence="4 12" id="KW-0548">Nucleotidyltransferase</keyword>
<dbReference type="Gene3D" id="1.10.860.10">
    <property type="entry name" value="DNAb Helicase, Chain A"/>
    <property type="match status" value="1"/>
</dbReference>
<name>A0A6N8U6Y2_9FIRM</name>
<evidence type="ECO:0000256" key="14">
    <source>
        <dbReference type="PIRSR" id="PIRSR002811-1"/>
    </source>
</evidence>
<comment type="caution">
    <text evidence="16">The sequence shown here is derived from an EMBL/GenBank/DDBJ whole genome shotgun (WGS) entry which is preliminary data.</text>
</comment>
<evidence type="ECO:0000256" key="11">
    <source>
        <dbReference type="ARBA" id="ARBA00023163"/>
    </source>
</evidence>
<evidence type="ECO:0000256" key="7">
    <source>
        <dbReference type="ARBA" id="ARBA00022771"/>
    </source>
</evidence>
<comment type="subunit">
    <text evidence="12">Monomer. Interacts with DnaB.</text>
</comment>
<dbReference type="RefSeq" id="WP_160625191.1">
    <property type="nucleotide sequence ID" value="NZ_WUUQ01000002.1"/>
</dbReference>
<dbReference type="FunFam" id="3.90.580.10:FF:000001">
    <property type="entry name" value="DNA primase"/>
    <property type="match status" value="1"/>
</dbReference>
<evidence type="ECO:0000256" key="1">
    <source>
        <dbReference type="ARBA" id="ARBA00022478"/>
    </source>
</evidence>
<dbReference type="PIRSF" id="PIRSF002811">
    <property type="entry name" value="DnaG"/>
    <property type="match status" value="1"/>
</dbReference>
<dbReference type="GO" id="GO:0000428">
    <property type="term" value="C:DNA-directed RNA polymerase complex"/>
    <property type="evidence" value="ECO:0007669"/>
    <property type="project" value="UniProtKB-KW"/>
</dbReference>
<dbReference type="GO" id="GO:0003677">
    <property type="term" value="F:DNA binding"/>
    <property type="evidence" value="ECO:0007669"/>
    <property type="project" value="UniProtKB-KW"/>
</dbReference>
<evidence type="ECO:0000256" key="6">
    <source>
        <dbReference type="ARBA" id="ARBA00022723"/>
    </source>
</evidence>
<dbReference type="NCBIfam" id="TIGR01391">
    <property type="entry name" value="dnaG"/>
    <property type="match status" value="1"/>
</dbReference>
<protein>
    <recommendedName>
        <fullName evidence="12 13">DNA primase</fullName>
        <ecNumber evidence="12">2.7.7.101</ecNumber>
    </recommendedName>
</protein>
<evidence type="ECO:0000259" key="15">
    <source>
        <dbReference type="PROSITE" id="PS50880"/>
    </source>
</evidence>
<evidence type="ECO:0000256" key="5">
    <source>
        <dbReference type="ARBA" id="ARBA00022705"/>
    </source>
</evidence>
<reference evidence="16 17" key="1">
    <citation type="submission" date="2019-12" db="EMBL/GenBank/DDBJ databases">
        <authorList>
            <person name="Yang R."/>
        </authorList>
    </citation>
    <scope>NUCLEOTIDE SEQUENCE [LARGE SCALE GENOMIC DNA]</scope>
    <source>
        <strain evidence="16 17">DONG20-135</strain>
    </source>
</reference>
<dbReference type="InterPro" id="IPR016136">
    <property type="entry name" value="DNA_helicase_N/primase_C"/>
</dbReference>
<dbReference type="PANTHER" id="PTHR30313">
    <property type="entry name" value="DNA PRIMASE"/>
    <property type="match status" value="1"/>
</dbReference>
<dbReference type="InterPro" id="IPR006171">
    <property type="entry name" value="TOPRIM_dom"/>
</dbReference>
<evidence type="ECO:0000256" key="9">
    <source>
        <dbReference type="ARBA" id="ARBA00022842"/>
    </source>
</evidence>
<keyword evidence="5 12" id="KW-0235">DNA replication</keyword>
<keyword evidence="17" id="KW-1185">Reference proteome</keyword>
<dbReference type="Proteomes" id="UP000434036">
    <property type="component" value="Unassembled WGS sequence"/>
</dbReference>
<keyword evidence="10 12" id="KW-0238">DNA-binding</keyword>
<reference evidence="16 17" key="2">
    <citation type="submission" date="2020-01" db="EMBL/GenBank/DDBJ databases">
        <title>Clostridiaceae sp. nov. isolated from the gut of human by culturomics.</title>
        <authorList>
            <person name="Chang Y."/>
        </authorList>
    </citation>
    <scope>NUCLEOTIDE SEQUENCE [LARGE SCALE GENOMIC DNA]</scope>
    <source>
        <strain evidence="16 17">DONG20-135</strain>
    </source>
</reference>
<dbReference type="InterPro" id="IPR019475">
    <property type="entry name" value="DNA_primase_DnaB-bd"/>
</dbReference>
<dbReference type="GO" id="GO:0005737">
    <property type="term" value="C:cytoplasm"/>
    <property type="evidence" value="ECO:0007669"/>
    <property type="project" value="TreeGrafter"/>
</dbReference>
<accession>A0A6N8U6Y2</accession>
<evidence type="ECO:0000313" key="17">
    <source>
        <dbReference type="Proteomes" id="UP000434036"/>
    </source>
</evidence>
<keyword evidence="3 12" id="KW-0808">Transferase</keyword>
<evidence type="ECO:0000256" key="3">
    <source>
        <dbReference type="ARBA" id="ARBA00022679"/>
    </source>
</evidence>
<comment type="similarity">
    <text evidence="12 13">Belongs to the DnaG primase family.</text>
</comment>
<dbReference type="InterPro" id="IPR034151">
    <property type="entry name" value="TOPRIM_DnaG_bac"/>
</dbReference>
<dbReference type="Pfam" id="PF10410">
    <property type="entry name" value="DnaB_bind"/>
    <property type="match status" value="1"/>
</dbReference>
<dbReference type="GO" id="GO:0006269">
    <property type="term" value="P:DNA replication, synthesis of primer"/>
    <property type="evidence" value="ECO:0007669"/>
    <property type="project" value="UniProtKB-UniRule"/>
</dbReference>
<dbReference type="GO" id="GO:1990077">
    <property type="term" value="C:primosome complex"/>
    <property type="evidence" value="ECO:0007669"/>
    <property type="project" value="UniProtKB-KW"/>
</dbReference>
<gene>
    <name evidence="12 16" type="primary">dnaG</name>
    <name evidence="16" type="ORF">GSF08_07500</name>
</gene>
<dbReference type="Gene3D" id="3.90.980.10">
    <property type="entry name" value="DNA primase, catalytic core, N-terminal domain"/>
    <property type="match status" value="1"/>
</dbReference>
<dbReference type="InterPro" id="IPR002694">
    <property type="entry name" value="Znf_CHC2"/>
</dbReference>
<dbReference type="SUPFAM" id="SSF57783">
    <property type="entry name" value="Zinc beta-ribbon"/>
    <property type="match status" value="1"/>
</dbReference>
<dbReference type="PANTHER" id="PTHR30313:SF2">
    <property type="entry name" value="DNA PRIMASE"/>
    <property type="match status" value="1"/>
</dbReference>
<dbReference type="GO" id="GO:0008270">
    <property type="term" value="F:zinc ion binding"/>
    <property type="evidence" value="ECO:0007669"/>
    <property type="project" value="UniProtKB-UniRule"/>
</dbReference>
<dbReference type="PROSITE" id="PS50880">
    <property type="entry name" value="TOPRIM"/>
    <property type="match status" value="1"/>
</dbReference>
<dbReference type="EMBL" id="WUUQ01000002">
    <property type="protein sequence ID" value="MXQ73782.1"/>
    <property type="molecule type" value="Genomic_DNA"/>
</dbReference>
<dbReference type="Pfam" id="PF13155">
    <property type="entry name" value="Toprim_2"/>
    <property type="match status" value="1"/>
</dbReference>
<evidence type="ECO:0000256" key="8">
    <source>
        <dbReference type="ARBA" id="ARBA00022833"/>
    </source>
</evidence>
<dbReference type="HAMAP" id="MF_00974">
    <property type="entry name" value="DNA_primase_DnaG"/>
    <property type="match status" value="1"/>
</dbReference>
<sequence>MTRLSEQEINEIRSQADIVDVISRYEPLTRKGKNYWCTCPFHDDHDPSMSVNEDKQIFKCFVCGAGGNVFSFVQRYEQISFIEAVAKVADYAGVVFDHSRLENTSRPIDPYAAKLHKIHQDMIEFTCYELDAPRAGPVKDYLHKRGLSDEIIKKFELGYNPPDNEVYHFLHAKKHADEDLIAANVARMGSMGMYDVFTNRITIPIHDENGKPVGFSARRIKDNDDAKYINTSETKIYTKGNLIFNYHRAKPECKKSGKAILVEGAMDVLAFEKAGMHNAIATLGTACTKAQLKLMKRLNVPVVICYDGDQAGQSATYKLGMLINNLFRFEIVENKVGLDPDEIIEVYGLDELKKMSERTISWIDFLFQYLSEKYNLENYSQKKAFAQEMADAIASMPDDFEKANHYMRLLQLTGFDMRQTVNEAQVSHAPRKRAAARRNYLTYPKDGALRAQHEILSQMLCGVAASNIYRDELGFMEDDTCNQLAIYIIDYYRTHTELIVADLLDLIKEEKVKDLLLEIANWELAREEIDMNVLRDDIKRCKSSLIDNKIKKLNDQIQQMHDPIQKAVLADEKNRLIRERGGILNEENR</sequence>
<feature type="domain" description="Toprim" evidence="15">
    <location>
        <begin position="257"/>
        <end position="337"/>
    </location>
</feature>
<dbReference type="GO" id="GO:0003899">
    <property type="term" value="F:DNA-directed RNA polymerase activity"/>
    <property type="evidence" value="ECO:0007669"/>
    <property type="project" value="UniProtKB-UniRule"/>
</dbReference>
<dbReference type="InterPro" id="IPR036977">
    <property type="entry name" value="DNA_primase_Znf_CHC2"/>
</dbReference>
<dbReference type="CDD" id="cd03364">
    <property type="entry name" value="TOPRIM_DnaG_primases"/>
    <property type="match status" value="1"/>
</dbReference>
<keyword evidence="8 12" id="KW-0862">Zinc</keyword>
<evidence type="ECO:0000313" key="16">
    <source>
        <dbReference type="EMBL" id="MXQ73782.1"/>
    </source>
</evidence>
<comment type="cofactor">
    <cofactor evidence="12 13 14">
        <name>Zn(2+)</name>
        <dbReference type="ChEBI" id="CHEBI:29105"/>
    </cofactor>
    <text evidence="12 13 14">Binds 1 zinc ion per monomer.</text>
</comment>
<comment type="domain">
    <text evidence="12">Contains an N-terminal zinc-binding domain, a central core domain that contains the primase activity, and a C-terminal DnaB-binding domain.</text>
</comment>
<evidence type="ECO:0000256" key="10">
    <source>
        <dbReference type="ARBA" id="ARBA00023125"/>
    </source>
</evidence>
<dbReference type="InterPro" id="IPR050219">
    <property type="entry name" value="DnaG_primase"/>
</dbReference>
<dbReference type="AlphaFoldDB" id="A0A6N8U6Y2"/>
<evidence type="ECO:0000256" key="13">
    <source>
        <dbReference type="PIRNR" id="PIRNR002811"/>
    </source>
</evidence>